<evidence type="ECO:0000313" key="2">
    <source>
        <dbReference type="EMBL" id="TDY46314.1"/>
    </source>
</evidence>
<dbReference type="AlphaFoldDB" id="A0A4R8LP44"/>
<gene>
    <name evidence="2" type="ORF">C7445_10794</name>
</gene>
<keyword evidence="1" id="KW-0472">Membrane</keyword>
<accession>A0A4R8LP44</accession>
<evidence type="ECO:0000256" key="1">
    <source>
        <dbReference type="SAM" id="Phobius"/>
    </source>
</evidence>
<keyword evidence="1" id="KW-0812">Transmembrane</keyword>
<sequence length="33" mass="3967">MTKVIWPLWGVVYALASVVTFVALVRYEWKKRR</sequence>
<reference evidence="2 3" key="1">
    <citation type="submission" date="2019-03" db="EMBL/GenBank/DDBJ databases">
        <title>Genomic Encyclopedia of Type Strains, Phase IV (KMG-IV): sequencing the most valuable type-strain genomes for metagenomic binning, comparative biology and taxonomic classification.</title>
        <authorList>
            <person name="Goeker M."/>
        </authorList>
    </citation>
    <scope>NUCLEOTIDE SEQUENCE [LARGE SCALE GENOMIC DNA]</scope>
    <source>
        <strain evidence="2 3">DSM 17974</strain>
    </source>
</reference>
<name>A0A4R8LP44_9BACL</name>
<dbReference type="Proteomes" id="UP000294581">
    <property type="component" value="Unassembled WGS sequence"/>
</dbReference>
<dbReference type="EMBL" id="SORF01000007">
    <property type="protein sequence ID" value="TDY46314.1"/>
    <property type="molecule type" value="Genomic_DNA"/>
</dbReference>
<keyword evidence="1" id="KW-1133">Transmembrane helix</keyword>
<keyword evidence="3" id="KW-1185">Reference proteome</keyword>
<organism evidence="2 3">
    <name type="scientific">Alicyclobacillus sacchari</name>
    <dbReference type="NCBI Taxonomy" id="392010"/>
    <lineage>
        <taxon>Bacteria</taxon>
        <taxon>Bacillati</taxon>
        <taxon>Bacillota</taxon>
        <taxon>Bacilli</taxon>
        <taxon>Bacillales</taxon>
        <taxon>Alicyclobacillaceae</taxon>
        <taxon>Alicyclobacillus</taxon>
    </lineage>
</organism>
<feature type="transmembrane region" description="Helical" evidence="1">
    <location>
        <begin position="6"/>
        <end position="27"/>
    </location>
</feature>
<proteinExistence type="predicted"/>
<comment type="caution">
    <text evidence="2">The sequence shown here is derived from an EMBL/GenBank/DDBJ whole genome shotgun (WGS) entry which is preliminary data.</text>
</comment>
<evidence type="ECO:0000313" key="3">
    <source>
        <dbReference type="Proteomes" id="UP000294581"/>
    </source>
</evidence>
<protein>
    <submittedName>
        <fullName evidence="2">Uncharacterized protein</fullName>
    </submittedName>
</protein>